<dbReference type="AlphaFoldDB" id="A0AA88D597"/>
<feature type="compositionally biased region" description="Basic and acidic residues" evidence="1">
    <location>
        <begin position="1"/>
        <end position="35"/>
    </location>
</feature>
<dbReference type="Proteomes" id="UP001187192">
    <property type="component" value="Unassembled WGS sequence"/>
</dbReference>
<gene>
    <name evidence="3" type="ORF">TIFTF001_015594</name>
</gene>
<evidence type="ECO:0000256" key="1">
    <source>
        <dbReference type="SAM" id="MobiDB-lite"/>
    </source>
</evidence>
<keyword evidence="4" id="KW-1185">Reference proteome</keyword>
<comment type="caution">
    <text evidence="3">The sequence shown here is derived from an EMBL/GenBank/DDBJ whole genome shotgun (WGS) entry which is preliminary data.</text>
</comment>
<keyword evidence="2" id="KW-1133">Transmembrane helix</keyword>
<organism evidence="3 4">
    <name type="scientific">Ficus carica</name>
    <name type="common">Common fig</name>
    <dbReference type="NCBI Taxonomy" id="3494"/>
    <lineage>
        <taxon>Eukaryota</taxon>
        <taxon>Viridiplantae</taxon>
        <taxon>Streptophyta</taxon>
        <taxon>Embryophyta</taxon>
        <taxon>Tracheophyta</taxon>
        <taxon>Spermatophyta</taxon>
        <taxon>Magnoliopsida</taxon>
        <taxon>eudicotyledons</taxon>
        <taxon>Gunneridae</taxon>
        <taxon>Pentapetalae</taxon>
        <taxon>rosids</taxon>
        <taxon>fabids</taxon>
        <taxon>Rosales</taxon>
        <taxon>Moraceae</taxon>
        <taxon>Ficeae</taxon>
        <taxon>Ficus</taxon>
    </lineage>
</organism>
<keyword evidence="2" id="KW-0812">Transmembrane</keyword>
<evidence type="ECO:0000256" key="2">
    <source>
        <dbReference type="SAM" id="Phobius"/>
    </source>
</evidence>
<keyword evidence="2" id="KW-0472">Membrane</keyword>
<name>A0AA88D597_FICCA</name>
<feature type="transmembrane region" description="Helical" evidence="2">
    <location>
        <begin position="110"/>
        <end position="128"/>
    </location>
</feature>
<sequence>MHQAEHQAKPRGADHQHEWVPHDAEENLGDVERQRVGLRVEATVGPEEPGGEAREEGRAQRGQVYEPEGWEPEGLGGQGPVPVARPEEEDYGHGQRQRDRYRNGESPKGALGLGLFFLSFCHFVWGGGCRFVE</sequence>
<accession>A0AA88D597</accession>
<feature type="region of interest" description="Disordered" evidence="1">
    <location>
        <begin position="1"/>
        <end position="105"/>
    </location>
</feature>
<evidence type="ECO:0000313" key="3">
    <source>
        <dbReference type="EMBL" id="GMN46418.1"/>
    </source>
</evidence>
<dbReference type="EMBL" id="BTGU01000023">
    <property type="protein sequence ID" value="GMN46418.1"/>
    <property type="molecule type" value="Genomic_DNA"/>
</dbReference>
<proteinExistence type="predicted"/>
<reference evidence="3" key="1">
    <citation type="submission" date="2023-07" db="EMBL/GenBank/DDBJ databases">
        <title>draft genome sequence of fig (Ficus carica).</title>
        <authorList>
            <person name="Takahashi T."/>
            <person name="Nishimura K."/>
        </authorList>
    </citation>
    <scope>NUCLEOTIDE SEQUENCE</scope>
</reference>
<evidence type="ECO:0000313" key="4">
    <source>
        <dbReference type="Proteomes" id="UP001187192"/>
    </source>
</evidence>
<feature type="compositionally biased region" description="Basic and acidic residues" evidence="1">
    <location>
        <begin position="91"/>
        <end position="105"/>
    </location>
</feature>
<protein>
    <submittedName>
        <fullName evidence="3">Uncharacterized protein</fullName>
    </submittedName>
</protein>